<reference evidence="3" key="1">
    <citation type="journal article" date="2019" name="Int. J. Syst. Evol. Microbiol.">
        <title>The Global Catalogue of Microorganisms (GCM) 10K type strain sequencing project: providing services to taxonomists for standard genome sequencing and annotation.</title>
        <authorList>
            <consortium name="The Broad Institute Genomics Platform"/>
            <consortium name="The Broad Institute Genome Sequencing Center for Infectious Disease"/>
            <person name="Wu L."/>
            <person name="Ma J."/>
        </authorList>
    </citation>
    <scope>NUCLEOTIDE SEQUENCE [LARGE SCALE GENOMIC DNA]</scope>
    <source>
        <strain evidence="3">KCTC 42911</strain>
    </source>
</reference>
<accession>A0ABV7TCM0</accession>
<feature type="transmembrane region" description="Helical" evidence="1">
    <location>
        <begin position="37"/>
        <end position="58"/>
    </location>
</feature>
<feature type="transmembrane region" description="Helical" evidence="1">
    <location>
        <begin position="6"/>
        <end position="25"/>
    </location>
</feature>
<name>A0ABV7TCM0_9RHOB</name>
<evidence type="ECO:0000313" key="3">
    <source>
        <dbReference type="Proteomes" id="UP001595629"/>
    </source>
</evidence>
<keyword evidence="1" id="KW-0472">Membrane</keyword>
<organism evidence="2 3">
    <name type="scientific">Lutimaribacter marinistellae</name>
    <dbReference type="NCBI Taxonomy" id="1820329"/>
    <lineage>
        <taxon>Bacteria</taxon>
        <taxon>Pseudomonadati</taxon>
        <taxon>Pseudomonadota</taxon>
        <taxon>Alphaproteobacteria</taxon>
        <taxon>Rhodobacterales</taxon>
        <taxon>Roseobacteraceae</taxon>
        <taxon>Lutimaribacter</taxon>
    </lineage>
</organism>
<evidence type="ECO:0000256" key="1">
    <source>
        <dbReference type="SAM" id="Phobius"/>
    </source>
</evidence>
<dbReference type="Proteomes" id="UP001595629">
    <property type="component" value="Unassembled WGS sequence"/>
</dbReference>
<protein>
    <submittedName>
        <fullName evidence="2">Uncharacterized protein</fullName>
    </submittedName>
</protein>
<dbReference type="RefSeq" id="WP_386734486.1">
    <property type="nucleotide sequence ID" value="NZ_JBHRXI010000004.1"/>
</dbReference>
<gene>
    <name evidence="2" type="ORF">ACFORG_06050</name>
</gene>
<comment type="caution">
    <text evidence="2">The sequence shown here is derived from an EMBL/GenBank/DDBJ whole genome shotgun (WGS) entry which is preliminary data.</text>
</comment>
<evidence type="ECO:0000313" key="2">
    <source>
        <dbReference type="EMBL" id="MFC3613317.1"/>
    </source>
</evidence>
<keyword evidence="1" id="KW-0812">Transmembrane</keyword>
<proteinExistence type="predicted"/>
<keyword evidence="3" id="KW-1185">Reference proteome</keyword>
<sequence length="61" mass="6998">MTFDIPHMIVTALIIFAVIYPLNHMTQFENMSKGRKVLITFVVLFVLLMILNLVWPYGSGV</sequence>
<keyword evidence="1" id="KW-1133">Transmembrane helix</keyword>
<dbReference type="EMBL" id="JBHRXI010000004">
    <property type="protein sequence ID" value="MFC3613317.1"/>
    <property type="molecule type" value="Genomic_DNA"/>
</dbReference>